<accession>A0AA90NBE4</accession>
<keyword evidence="2" id="KW-1185">Reference proteome</keyword>
<gene>
    <name evidence="1" type="ORF">Q7X28_14720</name>
</gene>
<protein>
    <submittedName>
        <fullName evidence="1">Uncharacterized protein</fullName>
    </submittedName>
</protein>
<dbReference type="AlphaFoldDB" id="A0AA90NBE4"/>
<reference evidence="1" key="1">
    <citation type="submission" date="2023-08" db="EMBL/GenBank/DDBJ databases">
        <title>The draft genome of Tsukamurella strandjordii strain 050030.</title>
        <authorList>
            <person name="Zhao F."/>
            <person name="Feng Y."/>
            <person name="Zong Z."/>
        </authorList>
    </citation>
    <scope>NUCLEOTIDE SEQUENCE</scope>
    <source>
        <strain evidence="1">050030</strain>
    </source>
</reference>
<dbReference type="EMBL" id="JAUTIX010000005">
    <property type="protein sequence ID" value="MDP0399181.1"/>
    <property type="molecule type" value="Genomic_DNA"/>
</dbReference>
<proteinExistence type="predicted"/>
<name>A0AA90NBE4_9ACTN</name>
<comment type="caution">
    <text evidence="1">The sequence shown here is derived from an EMBL/GenBank/DDBJ whole genome shotgun (WGS) entry which is preliminary data.</text>
</comment>
<evidence type="ECO:0000313" key="1">
    <source>
        <dbReference type="EMBL" id="MDP0399181.1"/>
    </source>
</evidence>
<sequence>MHHPTHDPIRAAQIRVRFACIDRTQPDPADVTYLKSHGALTDELAEMISFVP</sequence>
<dbReference type="RefSeq" id="WP_305111881.1">
    <property type="nucleotide sequence ID" value="NZ_JAUTIX010000005.1"/>
</dbReference>
<organism evidence="1 2">
    <name type="scientific">Tsukamurella strandjordii</name>
    <dbReference type="NCBI Taxonomy" id="147577"/>
    <lineage>
        <taxon>Bacteria</taxon>
        <taxon>Bacillati</taxon>
        <taxon>Actinomycetota</taxon>
        <taxon>Actinomycetes</taxon>
        <taxon>Mycobacteriales</taxon>
        <taxon>Tsukamurellaceae</taxon>
        <taxon>Tsukamurella</taxon>
    </lineage>
</organism>
<evidence type="ECO:0000313" key="2">
    <source>
        <dbReference type="Proteomes" id="UP001178281"/>
    </source>
</evidence>
<dbReference type="Proteomes" id="UP001178281">
    <property type="component" value="Unassembled WGS sequence"/>
</dbReference>